<evidence type="ECO:0000256" key="2">
    <source>
        <dbReference type="SAM" id="SignalP"/>
    </source>
</evidence>
<protein>
    <recommendedName>
        <fullName evidence="3">Poly(A) RNA polymerase mitochondrial-like central palm domain-containing protein</fullName>
    </recommendedName>
</protein>
<dbReference type="EMBL" id="CAXAMN010027250">
    <property type="protein sequence ID" value="CAK9109550.1"/>
    <property type="molecule type" value="Genomic_DNA"/>
</dbReference>
<dbReference type="SUPFAM" id="SSF81631">
    <property type="entry name" value="PAP/OAS1 substrate-binding domain"/>
    <property type="match status" value="1"/>
</dbReference>
<dbReference type="Proteomes" id="UP001642484">
    <property type="component" value="Unassembled WGS sequence"/>
</dbReference>
<dbReference type="Gene3D" id="3.30.460.10">
    <property type="entry name" value="Beta Polymerase, domain 2"/>
    <property type="match status" value="1"/>
</dbReference>
<evidence type="ECO:0000259" key="3">
    <source>
        <dbReference type="Pfam" id="PF22600"/>
    </source>
</evidence>
<name>A0ABP0SBB9_9DINO</name>
<dbReference type="PANTHER" id="PTHR12271">
    <property type="entry name" value="POLY A POLYMERASE CID PAP -RELATED"/>
    <property type="match status" value="1"/>
</dbReference>
<gene>
    <name evidence="4" type="ORF">CCMP2556_LOCUS50973</name>
</gene>
<feature type="compositionally biased region" description="Basic and acidic residues" evidence="1">
    <location>
        <begin position="42"/>
        <end position="56"/>
    </location>
</feature>
<accession>A0ABP0SBB9</accession>
<feature type="signal peptide" evidence="2">
    <location>
        <begin position="1"/>
        <end position="25"/>
    </location>
</feature>
<dbReference type="SUPFAM" id="SSF81301">
    <property type="entry name" value="Nucleotidyltransferase"/>
    <property type="match status" value="1"/>
</dbReference>
<feature type="region of interest" description="Disordered" evidence="1">
    <location>
        <begin position="34"/>
        <end position="56"/>
    </location>
</feature>
<dbReference type="PANTHER" id="PTHR12271:SF40">
    <property type="entry name" value="POLY(A) RNA POLYMERASE GLD2"/>
    <property type="match status" value="1"/>
</dbReference>
<feature type="domain" description="Poly(A) RNA polymerase mitochondrial-like central palm" evidence="3">
    <location>
        <begin position="68"/>
        <end position="208"/>
    </location>
</feature>
<dbReference type="Gene3D" id="1.10.1410.10">
    <property type="match status" value="1"/>
</dbReference>
<proteinExistence type="predicted"/>
<sequence>MLRTKPPSALSFGLCRLCLLPQARSATQAPLAWVPPATNAGREQDEGRSNCSRAKDRGPSVRLRHLTCEVEELAARLLPTEEQLKHRDETVQELEHHLQAAIPGCNLVPFGSAATGLWVPGRDVDLSLKVAGVRGRIETKSVLHRVALTINRFSGEKPENRLSAKMPLLRWIPPTSWEKDGTGCDPSFDITVNNDLAVENSRLVSAYLAVEPLLKPMLLVIKTWASARHINDRSEGTLSSFALTLMTIHLFQRRHGLPSLQDLAILHGQPLHEVQEVDCRFCTDERIIEKEKLKLGSCENGSLGANILDFFKFFGTEYKGGVIAVRSAGKEPSRMSTKFLFIDNPFEPGKDVANVDIGQHLRLREEFRKAYVHLRKGNGIEELCHRRTDETEDYAAYCEEQNKYRVFQASRKQGRIGKVRSIAFDLDSSEWHAAGLLLALCKFL</sequence>
<dbReference type="Pfam" id="PF22600">
    <property type="entry name" value="MTPAP-like_central"/>
    <property type="match status" value="1"/>
</dbReference>
<feature type="chain" id="PRO_5047396808" description="Poly(A) RNA polymerase mitochondrial-like central palm domain-containing protein" evidence="2">
    <location>
        <begin position="26"/>
        <end position="444"/>
    </location>
</feature>
<keyword evidence="5" id="KW-1185">Reference proteome</keyword>
<evidence type="ECO:0000313" key="5">
    <source>
        <dbReference type="Proteomes" id="UP001642484"/>
    </source>
</evidence>
<reference evidence="4 5" key="1">
    <citation type="submission" date="2024-02" db="EMBL/GenBank/DDBJ databases">
        <authorList>
            <person name="Chen Y."/>
            <person name="Shah S."/>
            <person name="Dougan E. K."/>
            <person name="Thang M."/>
            <person name="Chan C."/>
        </authorList>
    </citation>
    <scope>NUCLEOTIDE SEQUENCE [LARGE SCALE GENOMIC DNA]</scope>
</reference>
<evidence type="ECO:0000313" key="4">
    <source>
        <dbReference type="EMBL" id="CAK9109550.1"/>
    </source>
</evidence>
<keyword evidence="2" id="KW-0732">Signal</keyword>
<evidence type="ECO:0000256" key="1">
    <source>
        <dbReference type="SAM" id="MobiDB-lite"/>
    </source>
</evidence>
<dbReference type="InterPro" id="IPR054708">
    <property type="entry name" value="MTPAP-like_central"/>
</dbReference>
<organism evidence="4 5">
    <name type="scientific">Durusdinium trenchii</name>
    <dbReference type="NCBI Taxonomy" id="1381693"/>
    <lineage>
        <taxon>Eukaryota</taxon>
        <taxon>Sar</taxon>
        <taxon>Alveolata</taxon>
        <taxon>Dinophyceae</taxon>
        <taxon>Suessiales</taxon>
        <taxon>Symbiodiniaceae</taxon>
        <taxon>Durusdinium</taxon>
    </lineage>
</organism>
<dbReference type="CDD" id="cd05402">
    <property type="entry name" value="NT_PAP_TUTase"/>
    <property type="match status" value="1"/>
</dbReference>
<comment type="caution">
    <text evidence="4">The sequence shown here is derived from an EMBL/GenBank/DDBJ whole genome shotgun (WGS) entry which is preliminary data.</text>
</comment>
<dbReference type="InterPro" id="IPR043519">
    <property type="entry name" value="NT_sf"/>
</dbReference>